<comment type="caution">
    <text evidence="2">The sequence shown here is derived from an EMBL/GenBank/DDBJ whole genome shotgun (WGS) entry which is preliminary data.</text>
</comment>
<dbReference type="InterPro" id="IPR023213">
    <property type="entry name" value="CAT-like_dom_sf"/>
</dbReference>
<dbReference type="InterPro" id="IPR009081">
    <property type="entry name" value="PP-bd_ACP"/>
</dbReference>
<dbReference type="InterPro" id="IPR036736">
    <property type="entry name" value="ACP-like_sf"/>
</dbReference>
<feature type="non-terminal residue" evidence="2">
    <location>
        <position position="1"/>
    </location>
</feature>
<evidence type="ECO:0000259" key="1">
    <source>
        <dbReference type="PROSITE" id="PS50075"/>
    </source>
</evidence>
<dbReference type="InterPro" id="IPR000873">
    <property type="entry name" value="AMP-dep_synth/lig_dom"/>
</dbReference>
<accession>A0ABT5UI99</accession>
<feature type="non-terminal residue" evidence="2">
    <location>
        <position position="741"/>
    </location>
</feature>
<dbReference type="PANTHER" id="PTHR45527">
    <property type="entry name" value="NONRIBOSOMAL PEPTIDE SYNTHETASE"/>
    <property type="match status" value="1"/>
</dbReference>
<dbReference type="PROSITE" id="PS00455">
    <property type="entry name" value="AMP_BINDING"/>
    <property type="match status" value="1"/>
</dbReference>
<dbReference type="Proteomes" id="UP001528823">
    <property type="component" value="Unassembled WGS sequence"/>
</dbReference>
<dbReference type="Gene3D" id="3.30.559.10">
    <property type="entry name" value="Chloramphenicol acetyltransferase-like domain"/>
    <property type="match status" value="1"/>
</dbReference>
<evidence type="ECO:0000313" key="2">
    <source>
        <dbReference type="EMBL" id="MDE1466088.1"/>
    </source>
</evidence>
<dbReference type="CDD" id="cd19531">
    <property type="entry name" value="LCL_NRPS-like"/>
    <property type="match status" value="1"/>
</dbReference>
<dbReference type="Pfam" id="PF00550">
    <property type="entry name" value="PP-binding"/>
    <property type="match status" value="1"/>
</dbReference>
<name>A0ABT5UI99_9GAMM</name>
<keyword evidence="3" id="KW-1185">Reference proteome</keyword>
<dbReference type="SUPFAM" id="SSF47336">
    <property type="entry name" value="ACP-like"/>
    <property type="match status" value="1"/>
</dbReference>
<dbReference type="Gene3D" id="3.30.559.30">
    <property type="entry name" value="Nonribosomal peptide synthetase, condensation domain"/>
    <property type="match status" value="1"/>
</dbReference>
<proteinExistence type="predicted"/>
<dbReference type="InterPro" id="IPR020845">
    <property type="entry name" value="AMP-binding_CS"/>
</dbReference>
<dbReference type="Pfam" id="PF00668">
    <property type="entry name" value="Condensation"/>
    <property type="match status" value="1"/>
</dbReference>
<dbReference type="RefSeq" id="WP_274692383.1">
    <property type="nucleotide sequence ID" value="NZ_JAPMOU010000141.1"/>
</dbReference>
<dbReference type="SUPFAM" id="SSF52777">
    <property type="entry name" value="CoA-dependent acyltransferases"/>
    <property type="match status" value="2"/>
</dbReference>
<organism evidence="2 3">
    <name type="scientific">Spartinivicinus poritis</name>
    <dbReference type="NCBI Taxonomy" id="2994640"/>
    <lineage>
        <taxon>Bacteria</taxon>
        <taxon>Pseudomonadati</taxon>
        <taxon>Pseudomonadota</taxon>
        <taxon>Gammaproteobacteria</taxon>
        <taxon>Oceanospirillales</taxon>
        <taxon>Zooshikellaceae</taxon>
        <taxon>Spartinivicinus</taxon>
    </lineage>
</organism>
<dbReference type="Pfam" id="PF00501">
    <property type="entry name" value="AMP-binding"/>
    <property type="match status" value="1"/>
</dbReference>
<dbReference type="SUPFAM" id="SSF56801">
    <property type="entry name" value="Acetyl-CoA synthetase-like"/>
    <property type="match status" value="1"/>
</dbReference>
<dbReference type="PANTHER" id="PTHR45527:SF1">
    <property type="entry name" value="FATTY ACID SYNTHASE"/>
    <property type="match status" value="1"/>
</dbReference>
<sequence length="741" mass="82182">KVDRKALPKPTLQQVQQVYIAPETATEEKLAGLWADVLGVEEPISREANFFEIGGQSLKAIQLLSLIRQQFSAELVVKDIFLTPVLADLATLINQADEQQQSPVIPTDRTGLMPLSHMQQRLWFIDQMEGSSTHYNMPLAFNWHGPINIKTLQQALLTLVARHEVLRTQFISQGGQAYQQVVPVPKYFPLPIHDLRDETESEQQIKLTALYAQADQPFNLSGDLMLRAQLIRLDDTQSILQLNLHHIAADGWSLDILMNELSQLYLAYEKGEANPLPTLAVQYGDYAQWQQTWLQGELLQAKIDYWQTQLAGIPQVHSLSLDKPRPVMQQYHGGLLETAIPHEVTAQLKGICQQQGATLFMGLHAAFAVLLSRFSGEQDIVVGTPIANREQAEVAELIGFFANTLVLRCDLRNAPTYQTLLGQCKDTALKAYEHQQVPFEQLVDILQPERSLSYHPLFQVMLSLAQTAPENQETEGLPITPIDLYKTGNVAAKFDLTLHAVEQAETISLGWEYCTDLFEASTIERMAASFNQLLISLLANPEQNVFSLPMLSATEQQRLLMDYNKTAAEYPKTASLPGLFEAQVARTPDATAVTFNNKSLTYATLNQQANQLAVILQAQGVGPDQLVGVYLERSIDMVVALLATVKAGGAYVPLDPNYPQDRIQYMLADSEPVVVLTSTALQATLSEILPVATNTLCLDAPEIKQQLSSQAFIENPVVADFTAQHLAYVIYTSGSTGKPKG</sequence>
<feature type="domain" description="Carrier" evidence="1">
    <location>
        <begin position="21"/>
        <end position="97"/>
    </location>
</feature>
<gene>
    <name evidence="2" type="ORF">ORQ98_29470</name>
</gene>
<dbReference type="Gene3D" id="1.10.1200.10">
    <property type="entry name" value="ACP-like"/>
    <property type="match status" value="1"/>
</dbReference>
<dbReference type="InterPro" id="IPR001242">
    <property type="entry name" value="Condensation_dom"/>
</dbReference>
<protein>
    <submittedName>
        <fullName evidence="2">Condensation domain-containing protein</fullName>
    </submittedName>
</protein>
<dbReference type="PROSITE" id="PS50075">
    <property type="entry name" value="CARRIER"/>
    <property type="match status" value="1"/>
</dbReference>
<evidence type="ECO:0000313" key="3">
    <source>
        <dbReference type="Proteomes" id="UP001528823"/>
    </source>
</evidence>
<reference evidence="2 3" key="1">
    <citation type="submission" date="2022-11" db="EMBL/GenBank/DDBJ databases">
        <title>Spartinivicinus poritis sp. nov., isolated from scleractinian coral Porites lutea.</title>
        <authorList>
            <person name="Zhang G."/>
            <person name="Cai L."/>
            <person name="Wei Q."/>
        </authorList>
    </citation>
    <scope>NUCLEOTIDE SEQUENCE [LARGE SCALE GENOMIC DNA]</scope>
    <source>
        <strain evidence="2 3">A2-2</strain>
    </source>
</reference>
<dbReference type="EMBL" id="JAPMOU010000141">
    <property type="protein sequence ID" value="MDE1466088.1"/>
    <property type="molecule type" value="Genomic_DNA"/>
</dbReference>
<dbReference type="Gene3D" id="3.40.50.980">
    <property type="match status" value="2"/>
</dbReference>